<keyword evidence="4" id="KW-1185">Reference proteome</keyword>
<evidence type="ECO:0000256" key="1">
    <source>
        <dbReference type="ARBA" id="ARBA00023125"/>
    </source>
</evidence>
<proteinExistence type="predicted"/>
<accession>A0A328VHL2</accession>
<dbReference type="InterPro" id="IPR011990">
    <property type="entry name" value="TPR-like_helical_dom_sf"/>
</dbReference>
<dbReference type="Gene3D" id="1.25.40.10">
    <property type="entry name" value="Tetratricopeptide repeat domain"/>
    <property type="match status" value="1"/>
</dbReference>
<dbReference type="Pfam" id="PF13560">
    <property type="entry name" value="HTH_31"/>
    <property type="match status" value="1"/>
</dbReference>
<dbReference type="EMBL" id="MCIF01000002">
    <property type="protein sequence ID" value="RAQ94624.1"/>
    <property type="molecule type" value="Genomic_DNA"/>
</dbReference>
<dbReference type="RefSeq" id="WP_189361285.1">
    <property type="nucleotide sequence ID" value="NZ_MCIF01000002.1"/>
</dbReference>
<evidence type="ECO:0000259" key="2">
    <source>
        <dbReference type="PROSITE" id="PS50943"/>
    </source>
</evidence>
<dbReference type="InterPro" id="IPR010982">
    <property type="entry name" value="Lambda_DNA-bd_dom_sf"/>
</dbReference>
<dbReference type="AlphaFoldDB" id="A0A328VHL2"/>
<organism evidence="3 4">
    <name type="scientific">Thermogemmatispora tikiterensis</name>
    <dbReference type="NCBI Taxonomy" id="1825093"/>
    <lineage>
        <taxon>Bacteria</taxon>
        <taxon>Bacillati</taxon>
        <taxon>Chloroflexota</taxon>
        <taxon>Ktedonobacteria</taxon>
        <taxon>Thermogemmatisporales</taxon>
        <taxon>Thermogemmatisporaceae</taxon>
        <taxon>Thermogemmatispora</taxon>
    </lineage>
</organism>
<dbReference type="SMART" id="SM00530">
    <property type="entry name" value="HTH_XRE"/>
    <property type="match status" value="1"/>
</dbReference>
<dbReference type="SUPFAM" id="SSF48452">
    <property type="entry name" value="TPR-like"/>
    <property type="match status" value="1"/>
</dbReference>
<dbReference type="PROSITE" id="PS50943">
    <property type="entry name" value="HTH_CROC1"/>
    <property type="match status" value="1"/>
</dbReference>
<dbReference type="InterPro" id="IPR001387">
    <property type="entry name" value="Cro/C1-type_HTH"/>
</dbReference>
<dbReference type="PANTHER" id="PTHR46797:SF1">
    <property type="entry name" value="METHYLPHOSPHONATE SYNTHASE"/>
    <property type="match status" value="1"/>
</dbReference>
<dbReference type="CDD" id="cd00093">
    <property type="entry name" value="HTH_XRE"/>
    <property type="match status" value="1"/>
</dbReference>
<dbReference type="Proteomes" id="UP000248706">
    <property type="component" value="Unassembled WGS sequence"/>
</dbReference>
<protein>
    <recommendedName>
        <fullName evidence="2">HTH cro/C1-type domain-containing protein</fullName>
    </recommendedName>
</protein>
<dbReference type="SUPFAM" id="SSF47413">
    <property type="entry name" value="lambda repressor-like DNA-binding domains"/>
    <property type="match status" value="1"/>
</dbReference>
<dbReference type="PANTHER" id="PTHR46797">
    <property type="entry name" value="HTH-TYPE TRANSCRIPTIONAL REGULATOR"/>
    <property type="match status" value="1"/>
</dbReference>
<dbReference type="Gene3D" id="1.10.260.40">
    <property type="entry name" value="lambda repressor-like DNA-binding domains"/>
    <property type="match status" value="1"/>
</dbReference>
<keyword evidence="1" id="KW-0238">DNA-binding</keyword>
<dbReference type="GO" id="GO:0003677">
    <property type="term" value="F:DNA binding"/>
    <property type="evidence" value="ECO:0007669"/>
    <property type="project" value="UniProtKB-KW"/>
</dbReference>
<dbReference type="GO" id="GO:0005829">
    <property type="term" value="C:cytosol"/>
    <property type="evidence" value="ECO:0007669"/>
    <property type="project" value="TreeGrafter"/>
</dbReference>
<feature type="domain" description="HTH cro/C1-type" evidence="2">
    <location>
        <begin position="11"/>
        <end position="66"/>
    </location>
</feature>
<gene>
    <name evidence="3" type="ORF">A4R35_03695</name>
</gene>
<dbReference type="GO" id="GO:0003700">
    <property type="term" value="F:DNA-binding transcription factor activity"/>
    <property type="evidence" value="ECO:0007669"/>
    <property type="project" value="TreeGrafter"/>
</dbReference>
<dbReference type="InterPro" id="IPR050807">
    <property type="entry name" value="TransReg_Diox_bact_type"/>
</dbReference>
<comment type="caution">
    <text evidence="3">The sequence shown here is derived from an EMBL/GenBank/DDBJ whole genome shotgun (WGS) entry which is preliminary data.</text>
</comment>
<name>A0A328VHL2_9CHLR</name>
<evidence type="ECO:0000313" key="3">
    <source>
        <dbReference type="EMBL" id="RAQ94624.1"/>
    </source>
</evidence>
<sequence length="387" mass="44219">MLDKNAFGRLIRAYREQRGWTQDELAERWGYTREYVSQIELGKRKLTGMAQVLRLAELLEIPMDRLEAIGRGIPKRWINAQRPEQTDDAILQMLLAPGREMVRLAYLVWVADQYPVIEEQLRGLISQLDEALMSYHGGLLKPAQQLLAYAHQMLGKIAFDRLDLTGAAGHFSEVVDLGEELQDSDLITLGLSLQASVLRKRGRFEHARHCFEAAQRYVANASPAVQGVHYQLFARLGYDSGDEQSFLRAIDQALEIASQTRESLTTLSNDFSLDEVLQEQASGYTELHKPERALEIFQQTDRLRSFRPLREQGAYLMIKAQAHLQAGDLDQGIALARRGLEIATQYQSRRQIGWLEKSYMRLRMLPLGKDRRLEDLRDAIAEAKRSP</sequence>
<reference evidence="3 4" key="1">
    <citation type="submission" date="2016-08" db="EMBL/GenBank/DDBJ databases">
        <title>Analysis of Carbohydrate Active Enzymes in Thermogemmatispora T81 Reveals Carbohydrate Degradation Ability.</title>
        <authorList>
            <person name="Tomazini A."/>
            <person name="Lal S."/>
            <person name="Stott M."/>
            <person name="Henrissat B."/>
            <person name="Polikarpov I."/>
            <person name="Sparling R."/>
            <person name="Levin D.B."/>
        </authorList>
    </citation>
    <scope>NUCLEOTIDE SEQUENCE [LARGE SCALE GENOMIC DNA]</scope>
    <source>
        <strain evidence="3 4">T81</strain>
    </source>
</reference>
<evidence type="ECO:0000313" key="4">
    <source>
        <dbReference type="Proteomes" id="UP000248706"/>
    </source>
</evidence>